<keyword evidence="1" id="KW-0812">Transmembrane</keyword>
<feature type="transmembrane region" description="Helical" evidence="1">
    <location>
        <begin position="78"/>
        <end position="98"/>
    </location>
</feature>
<evidence type="ECO:0008006" key="4">
    <source>
        <dbReference type="Google" id="ProtNLM"/>
    </source>
</evidence>
<sequence length="187" mass="19865">MSRLRWWELAVTARKAPRSVASEAQGNERLVPLLVAASVFSLFLGLALPIVSVRKLILFKDEVSILGAIGELFSSGEVFLAIVVLAFSVVFPVGKLAVTDFIWRGCPVDDGGIRQALKLLAWVSRWSMLDVLVVGLVVFSAKASGLANATSQPGLYFFAAAVGGSAAAAALLKRAAKRLNAIPPEML</sequence>
<dbReference type="RefSeq" id="WP_200339810.1">
    <property type="nucleotide sequence ID" value="NZ_NRRL01000010.1"/>
</dbReference>
<dbReference type="Pfam" id="PF04403">
    <property type="entry name" value="PqiA"/>
    <property type="match status" value="1"/>
</dbReference>
<organism evidence="2 3">
    <name type="scientific">Rhodovibrio sodomensis</name>
    <dbReference type="NCBI Taxonomy" id="1088"/>
    <lineage>
        <taxon>Bacteria</taxon>
        <taxon>Pseudomonadati</taxon>
        <taxon>Pseudomonadota</taxon>
        <taxon>Alphaproteobacteria</taxon>
        <taxon>Rhodospirillales</taxon>
        <taxon>Rhodovibrionaceae</taxon>
        <taxon>Rhodovibrio</taxon>
    </lineage>
</organism>
<protein>
    <recommendedName>
        <fullName evidence="4">Paraquat-inducible protein A</fullName>
    </recommendedName>
</protein>
<keyword evidence="1" id="KW-1133">Transmembrane helix</keyword>
<gene>
    <name evidence="2" type="ORF">CKO28_06330</name>
</gene>
<feature type="transmembrane region" description="Helical" evidence="1">
    <location>
        <begin position="119"/>
        <end position="141"/>
    </location>
</feature>
<evidence type="ECO:0000313" key="3">
    <source>
        <dbReference type="Proteomes" id="UP001296873"/>
    </source>
</evidence>
<keyword evidence="1" id="KW-0472">Membrane</keyword>
<evidence type="ECO:0000256" key="1">
    <source>
        <dbReference type="SAM" id="Phobius"/>
    </source>
</evidence>
<evidence type="ECO:0000313" key="2">
    <source>
        <dbReference type="EMBL" id="MBK1667649.1"/>
    </source>
</evidence>
<dbReference type="EMBL" id="NRRL01000010">
    <property type="protein sequence ID" value="MBK1667649.1"/>
    <property type="molecule type" value="Genomic_DNA"/>
</dbReference>
<feature type="transmembrane region" description="Helical" evidence="1">
    <location>
        <begin position="153"/>
        <end position="172"/>
    </location>
</feature>
<accession>A0ABS1DBP7</accession>
<comment type="caution">
    <text evidence="2">The sequence shown here is derived from an EMBL/GenBank/DDBJ whole genome shotgun (WGS) entry which is preliminary data.</text>
</comment>
<reference evidence="2 3" key="1">
    <citation type="journal article" date="2020" name="Microorganisms">
        <title>Osmotic Adaptation and Compatible Solute Biosynthesis of Phototrophic Bacteria as Revealed from Genome Analyses.</title>
        <authorList>
            <person name="Imhoff J.F."/>
            <person name="Rahn T."/>
            <person name="Kunzel S."/>
            <person name="Keller A."/>
            <person name="Neulinger S.C."/>
        </authorList>
    </citation>
    <scope>NUCLEOTIDE SEQUENCE [LARGE SCALE GENOMIC DNA]</scope>
    <source>
        <strain evidence="2 3">DSM 9895</strain>
    </source>
</reference>
<dbReference type="InterPro" id="IPR007498">
    <property type="entry name" value="PqiA-like"/>
</dbReference>
<proteinExistence type="predicted"/>
<feature type="transmembrane region" description="Helical" evidence="1">
    <location>
        <begin position="30"/>
        <end position="51"/>
    </location>
</feature>
<name>A0ABS1DBP7_9PROT</name>
<dbReference type="Proteomes" id="UP001296873">
    <property type="component" value="Unassembled WGS sequence"/>
</dbReference>
<keyword evidence="3" id="KW-1185">Reference proteome</keyword>